<dbReference type="Gene3D" id="3.30.70.1430">
    <property type="entry name" value="Multidrug efflux transporter AcrB pore domain"/>
    <property type="match status" value="2"/>
</dbReference>
<feature type="transmembrane region" description="Helical" evidence="2">
    <location>
        <begin position="898"/>
        <end position="925"/>
    </location>
</feature>
<dbReference type="EMBL" id="JBFNQD010000003">
    <property type="protein sequence ID" value="MEW9306469.1"/>
    <property type="molecule type" value="Genomic_DNA"/>
</dbReference>
<keyword evidence="2" id="KW-0472">Membrane</keyword>
<keyword evidence="2" id="KW-0812">Transmembrane</keyword>
<evidence type="ECO:0000256" key="2">
    <source>
        <dbReference type="SAM" id="Phobius"/>
    </source>
</evidence>
<dbReference type="Proteomes" id="UP001555786">
    <property type="component" value="Unassembled WGS sequence"/>
</dbReference>
<feature type="transmembrane region" description="Helical" evidence="2">
    <location>
        <begin position="844"/>
        <end position="867"/>
    </location>
</feature>
<dbReference type="PRINTS" id="PR00702">
    <property type="entry name" value="ACRIFLAVINRP"/>
</dbReference>
<dbReference type="Gene3D" id="1.20.1640.10">
    <property type="entry name" value="Multidrug efflux transporter AcrB transmembrane domain"/>
    <property type="match status" value="2"/>
</dbReference>
<feature type="transmembrane region" description="Helical" evidence="2">
    <location>
        <begin position="432"/>
        <end position="452"/>
    </location>
</feature>
<evidence type="ECO:0000256" key="1">
    <source>
        <dbReference type="SAM" id="MobiDB-lite"/>
    </source>
</evidence>
<dbReference type="InterPro" id="IPR001036">
    <property type="entry name" value="Acrflvin-R"/>
</dbReference>
<dbReference type="PANTHER" id="PTHR32063">
    <property type="match status" value="1"/>
</dbReference>
<feature type="transmembrane region" description="Helical" evidence="2">
    <location>
        <begin position="464"/>
        <end position="482"/>
    </location>
</feature>
<protein>
    <submittedName>
        <fullName evidence="3">Efflux RND transporter permease subunit</fullName>
    </submittedName>
</protein>
<keyword evidence="4" id="KW-1185">Reference proteome</keyword>
<evidence type="ECO:0000313" key="3">
    <source>
        <dbReference type="EMBL" id="MEW9306469.1"/>
    </source>
</evidence>
<sequence length="1047" mass="112017">MSFNVSAWSIRNPVPSIVLFVVLMALGWVSFQNLPITKFPNIDIPVITVTVTQVGAAPSELETQVTRKIEDAVTSVAGVKHVQSTITDSTSTVAIEFWLGTNTDRVLNDVKDAVTKIRTELPRDIEEPVVARLEIESQSIMTYSATAPGMTLEQLSWHVDNVVKRDLQSLRGVGRVDRIGGVTREIRVAVDPDRLLSLGITAADVNRVLKATTVDLSGGKGEVGNREQAIRTLAGAHTVDELKETKITLPGGRQVRLNEIADITDAYADQTSFARINGSTPIVAFSVFRSKGASDTTVAAAVAAKIQALHQAHPEVSYAVVDDGVASTYGNFEAAMQTLVEGAILAVIVVLIFLRDWRATLIAAIALPLSAIPTFWAMSMMGFSLNLVSLLAITLVTGILVDDAIVEIENIVRHMKMGKSPYRASIEAADEIGLAVMAITMTIIAIFAPVSFMGGIVGQYFKQFGLTVAVAVFFSLLVARLITPMMTAYFLRPHAHVEARDGVIMRAYTRFLEMTLARWFSPYLTIVAGFGLLIVTFGLMGLLPQGFIPPEDNARVVISAEIPPGGKLENTQAKTDEVVAAIRKIPEVEQVFVIGGTSPTGQLDPRRAAIYVKLTKRETRARHQLAIQDDIARILTAIPDMRAWRVNDNGERDVNLALKSNDPKALALASSRLEGAMRHVPGFNNVAANTGLERPEVRILPRTDDAARYGITTEQISEAVRVATIGDIDANLAKFNAGDRLVPIRVQLTEESRGNLGLIEALSLTTASGGSVPLSAVADVEFGQGPTSIERNDRERQVKIGADLRKGLEIGEALELAMALPEAKDLPKGVVFAPTGDAEVMAEVFSGFAMAMGTGLLMVAGVLVLLLGSPFHAITILLSLPLSMLGVVLALLATHNSISMPVVIGILMLMGIVTKNAIMLVDFAVERVKHGMHRHDAIIDAGRKRARPIVMTTIAMVAGMVPTALGHGDGGEFRAPMAIAVIGGLIVSTLLSLIFVPSFYAVMDDLTRGISFLFGPLVGPKDETGKAGVPAALENGHGSRGTAAAAE</sequence>
<dbReference type="Gene3D" id="3.30.70.1440">
    <property type="entry name" value="Multidrug efflux transporter AcrB pore domain"/>
    <property type="match status" value="1"/>
</dbReference>
<dbReference type="Gene3D" id="3.30.2090.10">
    <property type="entry name" value="Multidrug efflux transporter AcrB TolC docking domain, DN and DC subdomains"/>
    <property type="match status" value="2"/>
</dbReference>
<dbReference type="SUPFAM" id="SSF82714">
    <property type="entry name" value="Multidrug efflux transporter AcrB TolC docking domain, DN and DC subdomains"/>
    <property type="match status" value="2"/>
</dbReference>
<feature type="transmembrane region" description="Helical" evidence="2">
    <location>
        <begin position="12"/>
        <end position="31"/>
    </location>
</feature>
<feature type="transmembrane region" description="Helical" evidence="2">
    <location>
        <begin position="334"/>
        <end position="354"/>
    </location>
</feature>
<dbReference type="SUPFAM" id="SSF82866">
    <property type="entry name" value="Multidrug efflux transporter AcrB transmembrane domain"/>
    <property type="match status" value="2"/>
</dbReference>
<name>A0ABV3PMD2_9HYPH</name>
<dbReference type="Pfam" id="PF00873">
    <property type="entry name" value="ACR_tran"/>
    <property type="match status" value="1"/>
</dbReference>
<feature type="transmembrane region" description="Helical" evidence="2">
    <location>
        <begin position="977"/>
        <end position="1002"/>
    </location>
</feature>
<reference evidence="3 4" key="1">
    <citation type="submission" date="2024-07" db="EMBL/GenBank/DDBJ databases">
        <title>Description of Labrys sedimenti sp. nov., isolated from a diclofenac-degrading enrichment culture.</title>
        <authorList>
            <person name="Tancsics A."/>
            <person name="Csepanyi A."/>
        </authorList>
    </citation>
    <scope>NUCLEOTIDE SEQUENCE [LARGE SCALE GENOMIC DNA]</scope>
    <source>
        <strain evidence="3 4">LMG 23578</strain>
    </source>
</reference>
<keyword evidence="2" id="KW-1133">Transmembrane helix</keyword>
<dbReference type="RefSeq" id="WP_311933693.1">
    <property type="nucleotide sequence ID" value="NZ_JAVSCS010000004.1"/>
</dbReference>
<dbReference type="PANTHER" id="PTHR32063:SF77">
    <property type="entry name" value="ACR FAMILY TRANSPORT PROTEIN"/>
    <property type="match status" value="1"/>
</dbReference>
<feature type="transmembrane region" description="Helical" evidence="2">
    <location>
        <begin position="874"/>
        <end position="892"/>
    </location>
</feature>
<feature type="transmembrane region" description="Helical" evidence="2">
    <location>
        <begin position="520"/>
        <end position="543"/>
    </location>
</feature>
<comment type="caution">
    <text evidence="3">The sequence shown here is derived from an EMBL/GenBank/DDBJ whole genome shotgun (WGS) entry which is preliminary data.</text>
</comment>
<accession>A0ABV3PMD2</accession>
<feature type="region of interest" description="Disordered" evidence="1">
    <location>
        <begin position="1028"/>
        <end position="1047"/>
    </location>
</feature>
<dbReference type="Gene3D" id="3.30.70.1320">
    <property type="entry name" value="Multidrug efflux transporter AcrB pore domain like"/>
    <property type="match status" value="1"/>
</dbReference>
<dbReference type="SUPFAM" id="SSF82693">
    <property type="entry name" value="Multidrug efflux transporter AcrB pore domain, PN1, PN2, PC1 and PC2 subdomains"/>
    <property type="match status" value="3"/>
</dbReference>
<proteinExistence type="predicted"/>
<feature type="transmembrane region" description="Helical" evidence="2">
    <location>
        <begin position="946"/>
        <end position="965"/>
    </location>
</feature>
<gene>
    <name evidence="3" type="ORF">ABXS05_13040</name>
</gene>
<feature type="transmembrane region" description="Helical" evidence="2">
    <location>
        <begin position="387"/>
        <end position="412"/>
    </location>
</feature>
<organism evidence="3 4">
    <name type="scientific">Labrys neptuniae</name>
    <dbReference type="NCBI Taxonomy" id="376174"/>
    <lineage>
        <taxon>Bacteria</taxon>
        <taxon>Pseudomonadati</taxon>
        <taxon>Pseudomonadota</taxon>
        <taxon>Alphaproteobacteria</taxon>
        <taxon>Hyphomicrobiales</taxon>
        <taxon>Xanthobacteraceae</taxon>
        <taxon>Labrys</taxon>
    </lineage>
</organism>
<dbReference type="InterPro" id="IPR027463">
    <property type="entry name" value="AcrB_DN_DC_subdom"/>
</dbReference>
<evidence type="ECO:0000313" key="4">
    <source>
        <dbReference type="Proteomes" id="UP001555786"/>
    </source>
</evidence>
<feature type="transmembrane region" description="Helical" evidence="2">
    <location>
        <begin position="361"/>
        <end position="381"/>
    </location>
</feature>